<proteinExistence type="predicted"/>
<dbReference type="RefSeq" id="WP_016407789.1">
    <property type="nucleotide sequence ID" value="NZ_DAVZTY010000068.1"/>
</dbReference>
<keyword evidence="1" id="KW-1133">Transmembrane helix</keyword>
<evidence type="ECO:0000256" key="1">
    <source>
        <dbReference type="SAM" id="Phobius"/>
    </source>
</evidence>
<accession>A0A401LB17</accession>
<evidence type="ECO:0000313" key="2">
    <source>
        <dbReference type="EMBL" id="GCB28726.1"/>
    </source>
</evidence>
<organism evidence="2 3">
    <name type="scientific">Anaerotignum faecicola</name>
    <dbReference type="NCBI Taxonomy" id="2358141"/>
    <lineage>
        <taxon>Bacteria</taxon>
        <taxon>Bacillati</taxon>
        <taxon>Bacillota</taxon>
        <taxon>Clostridia</taxon>
        <taxon>Lachnospirales</taxon>
        <taxon>Anaerotignaceae</taxon>
        <taxon>Anaerotignum</taxon>
    </lineage>
</organism>
<keyword evidence="1" id="KW-0812">Transmembrane</keyword>
<feature type="transmembrane region" description="Helical" evidence="1">
    <location>
        <begin position="6"/>
        <end position="26"/>
    </location>
</feature>
<reference evidence="2 3" key="1">
    <citation type="submission" date="2018-10" db="EMBL/GenBank/DDBJ databases">
        <title>Draft Genome Sequence of Anaerotignum sp. KCTC 15736.</title>
        <authorList>
            <person name="Choi S.H."/>
            <person name="Kim J.S."/>
            <person name="Kang S.W."/>
            <person name="Lee J.S."/>
            <person name="Park S.H."/>
        </authorList>
    </citation>
    <scope>NUCLEOTIDE SEQUENCE [LARGE SCALE GENOMIC DNA]</scope>
    <source>
        <strain evidence="2 3">KCTC 15736</strain>
    </source>
</reference>
<protein>
    <submittedName>
        <fullName evidence="2">Uncharacterized protein</fullName>
    </submittedName>
</protein>
<dbReference type="AlphaFoldDB" id="A0A401LB17"/>
<dbReference type="GeneID" id="86193383"/>
<dbReference type="Proteomes" id="UP000287361">
    <property type="component" value="Unassembled WGS sequence"/>
</dbReference>
<feature type="transmembrane region" description="Helical" evidence="1">
    <location>
        <begin position="90"/>
        <end position="109"/>
    </location>
</feature>
<feature type="transmembrane region" description="Helical" evidence="1">
    <location>
        <begin position="64"/>
        <end position="83"/>
    </location>
</feature>
<dbReference type="EMBL" id="BHVZ01000001">
    <property type="protein sequence ID" value="GCB28726.1"/>
    <property type="molecule type" value="Genomic_DNA"/>
</dbReference>
<evidence type="ECO:0000313" key="3">
    <source>
        <dbReference type="Proteomes" id="UP000287361"/>
    </source>
</evidence>
<keyword evidence="3" id="KW-1185">Reference proteome</keyword>
<feature type="transmembrane region" description="Helical" evidence="1">
    <location>
        <begin position="35"/>
        <end position="52"/>
    </location>
</feature>
<keyword evidence="1" id="KW-0472">Membrane</keyword>
<name>A0A401LB17_9FIRM</name>
<gene>
    <name evidence="2" type="ORF">KGMB03357_03870</name>
</gene>
<sequence>MALGLLLILFMVMSIISVVGLLLLFLLKGERAQKIVFYFMALLGMFIAWMTATGYATNQIKEQMISWGFGALAVVAVLVRLCGKSKNAALAAKLLAAASVVLGMVALFIG</sequence>
<comment type="caution">
    <text evidence="2">The sequence shown here is derived from an EMBL/GenBank/DDBJ whole genome shotgun (WGS) entry which is preliminary data.</text>
</comment>